<feature type="region of interest" description="Disordered" evidence="1">
    <location>
        <begin position="1"/>
        <end position="23"/>
    </location>
</feature>
<dbReference type="AlphaFoldDB" id="A0A8J6K0L9"/>
<feature type="compositionally biased region" description="Polar residues" evidence="1">
    <location>
        <begin position="1"/>
        <end position="18"/>
    </location>
</feature>
<evidence type="ECO:0000256" key="1">
    <source>
        <dbReference type="SAM" id="MobiDB-lite"/>
    </source>
</evidence>
<accession>A0A8J6K0L9</accession>
<reference evidence="2" key="1">
    <citation type="thesis" date="2020" institute="ProQuest LLC" country="789 East Eisenhower Parkway, Ann Arbor, MI, USA">
        <title>Comparative Genomics and Chromosome Evolution.</title>
        <authorList>
            <person name="Mudd A.B."/>
        </authorList>
    </citation>
    <scope>NUCLEOTIDE SEQUENCE</scope>
    <source>
        <strain evidence="2">HN-11 Male</strain>
        <tissue evidence="2">Kidney and liver</tissue>
    </source>
</reference>
<comment type="caution">
    <text evidence="2">The sequence shown here is derived from an EMBL/GenBank/DDBJ whole genome shotgun (WGS) entry which is preliminary data.</text>
</comment>
<name>A0A8J6K0L9_ELECQ</name>
<dbReference type="EMBL" id="WNTK01000011">
    <property type="protein sequence ID" value="KAG9476658.1"/>
    <property type="molecule type" value="Genomic_DNA"/>
</dbReference>
<sequence>MSSTATCWATALTSQHKPSQPPTHEFHRYLLRHSSPLTAQTQPPMSSTTPCCATALPLPHKPSQLTTHP</sequence>
<evidence type="ECO:0000313" key="3">
    <source>
        <dbReference type="Proteomes" id="UP000770717"/>
    </source>
</evidence>
<gene>
    <name evidence="2" type="ORF">GDO78_003265</name>
</gene>
<organism evidence="2 3">
    <name type="scientific">Eleutherodactylus coqui</name>
    <name type="common">Puerto Rican coqui</name>
    <dbReference type="NCBI Taxonomy" id="57060"/>
    <lineage>
        <taxon>Eukaryota</taxon>
        <taxon>Metazoa</taxon>
        <taxon>Chordata</taxon>
        <taxon>Craniata</taxon>
        <taxon>Vertebrata</taxon>
        <taxon>Euteleostomi</taxon>
        <taxon>Amphibia</taxon>
        <taxon>Batrachia</taxon>
        <taxon>Anura</taxon>
        <taxon>Neobatrachia</taxon>
        <taxon>Hyloidea</taxon>
        <taxon>Eleutherodactylidae</taxon>
        <taxon>Eleutherodactylinae</taxon>
        <taxon>Eleutherodactylus</taxon>
        <taxon>Eleutherodactylus</taxon>
    </lineage>
</organism>
<keyword evidence="3" id="KW-1185">Reference proteome</keyword>
<dbReference type="Proteomes" id="UP000770717">
    <property type="component" value="Unassembled WGS sequence"/>
</dbReference>
<proteinExistence type="predicted"/>
<evidence type="ECO:0000313" key="2">
    <source>
        <dbReference type="EMBL" id="KAG9476658.1"/>
    </source>
</evidence>
<protein>
    <submittedName>
        <fullName evidence="2">Uncharacterized protein</fullName>
    </submittedName>
</protein>